<sequence>MGLAPKNVVALLLAEFGTGNSEDATYEETRMATRLKILLSQAAEDANNEVQTDDEIMDNNSSGDENDDDSDFELDVEGHQERDERGTGEIWMGRKFVSLDQIRAVKRYWLLSNRSVGAVRKRCRFIRSDYYWRKMTDLWKKDEVVADRRVRIKKLASDLFERAKERLSTGTSDPITIPSHAIFNSLEKSRLNFIQLFSPNLKDVDRQEDGSTLQQRAQAVRQPQRETCRFFHEKGYDLDENCQAILQLLCLRVKEEFRRRHDNTFRFIIRKIKLIKVLRASAVAKFSITLMAK</sequence>
<evidence type="ECO:0000313" key="2">
    <source>
        <dbReference type="EMBL" id="CAD5208777.1"/>
    </source>
</evidence>
<feature type="compositionally biased region" description="Acidic residues" evidence="1">
    <location>
        <begin position="64"/>
        <end position="75"/>
    </location>
</feature>
<reference evidence="2" key="1">
    <citation type="submission" date="2020-09" db="EMBL/GenBank/DDBJ databases">
        <authorList>
            <person name="Kikuchi T."/>
        </authorList>
    </citation>
    <scope>NUCLEOTIDE SEQUENCE</scope>
    <source>
        <strain evidence="2">Ka4C1</strain>
    </source>
</reference>
<dbReference type="Proteomes" id="UP000659654">
    <property type="component" value="Unassembled WGS sequence"/>
</dbReference>
<organism evidence="2 3">
    <name type="scientific">Bursaphelenchus xylophilus</name>
    <name type="common">Pinewood nematode worm</name>
    <name type="synonym">Aphelenchoides xylophilus</name>
    <dbReference type="NCBI Taxonomy" id="6326"/>
    <lineage>
        <taxon>Eukaryota</taxon>
        <taxon>Metazoa</taxon>
        <taxon>Ecdysozoa</taxon>
        <taxon>Nematoda</taxon>
        <taxon>Chromadorea</taxon>
        <taxon>Rhabditida</taxon>
        <taxon>Tylenchina</taxon>
        <taxon>Tylenchomorpha</taxon>
        <taxon>Aphelenchoidea</taxon>
        <taxon>Aphelenchoididae</taxon>
        <taxon>Bursaphelenchus</taxon>
    </lineage>
</organism>
<dbReference type="EMBL" id="CAJFDI010000001">
    <property type="protein sequence ID" value="CAD5208777.1"/>
    <property type="molecule type" value="Genomic_DNA"/>
</dbReference>
<proteinExistence type="predicted"/>
<evidence type="ECO:0000256" key="1">
    <source>
        <dbReference type="SAM" id="MobiDB-lite"/>
    </source>
</evidence>
<evidence type="ECO:0000313" key="3">
    <source>
        <dbReference type="Proteomes" id="UP000659654"/>
    </source>
</evidence>
<dbReference type="EMBL" id="CAJFCV020000001">
    <property type="protein sequence ID" value="CAG9082858.1"/>
    <property type="molecule type" value="Genomic_DNA"/>
</dbReference>
<name>A0A7I8XAH3_BURXY</name>
<keyword evidence="3" id="KW-1185">Reference proteome</keyword>
<protein>
    <submittedName>
        <fullName evidence="2">(pine wood nematode) hypothetical protein</fullName>
    </submittedName>
</protein>
<comment type="caution">
    <text evidence="2">The sequence shown here is derived from an EMBL/GenBank/DDBJ whole genome shotgun (WGS) entry which is preliminary data.</text>
</comment>
<dbReference type="AlphaFoldDB" id="A0A7I8XAH3"/>
<dbReference type="Proteomes" id="UP000582659">
    <property type="component" value="Unassembled WGS sequence"/>
</dbReference>
<accession>A0A7I8XAH3</accession>
<feature type="region of interest" description="Disordered" evidence="1">
    <location>
        <begin position="45"/>
        <end position="85"/>
    </location>
</feature>
<gene>
    <name evidence="2" type="ORF">BXYJ_LOCUS1013</name>
</gene>
<feature type="compositionally biased region" description="Basic and acidic residues" evidence="1">
    <location>
        <begin position="76"/>
        <end position="85"/>
    </location>
</feature>